<dbReference type="Proteomes" id="UP000192566">
    <property type="component" value="Unassembled WGS sequence"/>
</dbReference>
<reference evidence="1 2" key="1">
    <citation type="submission" date="2017-02" db="EMBL/GenBank/DDBJ databases">
        <title>The new phylogeny of genus Mycobacterium.</title>
        <authorList>
            <person name="Tortoli E."/>
            <person name="Trovato A."/>
            <person name="Cirillo D.M."/>
        </authorList>
    </citation>
    <scope>NUCLEOTIDE SEQUENCE [LARGE SCALE GENOMIC DNA]</scope>
    <source>
        <strain evidence="1 2">DSM 44471</strain>
    </source>
</reference>
<keyword evidence="2" id="KW-1185">Reference proteome</keyword>
<sequence length="67" mass="6581">MWCQVSAAAVHAAHGDVAAFTAGLAARVGARAAGVAHADTRYLANEAESATELAAVAGAEYGPGDRG</sequence>
<name>A0A1X0DLL0_MYCHE</name>
<comment type="caution">
    <text evidence="1">The sequence shown here is derived from an EMBL/GenBank/DDBJ whole genome shotgun (WGS) entry which is preliminary data.</text>
</comment>
<dbReference type="STRING" id="53376.BST25_13495"/>
<proteinExistence type="predicted"/>
<organism evidence="1 2">
    <name type="scientific">Mycobacterium heidelbergense</name>
    <dbReference type="NCBI Taxonomy" id="53376"/>
    <lineage>
        <taxon>Bacteria</taxon>
        <taxon>Bacillati</taxon>
        <taxon>Actinomycetota</taxon>
        <taxon>Actinomycetes</taxon>
        <taxon>Mycobacteriales</taxon>
        <taxon>Mycobacteriaceae</taxon>
        <taxon>Mycobacterium</taxon>
        <taxon>Mycobacterium simiae complex</taxon>
    </lineage>
</organism>
<evidence type="ECO:0000313" key="2">
    <source>
        <dbReference type="Proteomes" id="UP000192566"/>
    </source>
</evidence>
<protein>
    <submittedName>
        <fullName evidence="1">Uncharacterized protein</fullName>
    </submittedName>
</protein>
<accession>A0A1X0DLL0</accession>
<evidence type="ECO:0000313" key="1">
    <source>
        <dbReference type="EMBL" id="ORA73029.1"/>
    </source>
</evidence>
<dbReference type="EMBL" id="MVHR01000017">
    <property type="protein sequence ID" value="ORA73029.1"/>
    <property type="molecule type" value="Genomic_DNA"/>
</dbReference>
<gene>
    <name evidence="1" type="ORF">BST25_13495</name>
</gene>
<dbReference type="AlphaFoldDB" id="A0A1X0DLL0"/>